<dbReference type="EMBL" id="CP022753">
    <property type="protein sequence ID" value="ASU82853.1"/>
    <property type="molecule type" value="Genomic_DNA"/>
</dbReference>
<dbReference type="PANTHER" id="PTHR34504:SF2">
    <property type="entry name" value="UPF0150 PROTEIN SSL0259"/>
    <property type="match status" value="1"/>
</dbReference>
<name>A0A223S3Z9_9ACTN</name>
<evidence type="ECO:0000313" key="2">
    <source>
        <dbReference type="Proteomes" id="UP000215005"/>
    </source>
</evidence>
<dbReference type="InterPro" id="IPR035069">
    <property type="entry name" value="TTHA1013/TTHA0281-like"/>
</dbReference>
<dbReference type="Proteomes" id="UP000215005">
    <property type="component" value="Chromosome"/>
</dbReference>
<evidence type="ECO:0000313" key="1">
    <source>
        <dbReference type="EMBL" id="ASU82853.1"/>
    </source>
</evidence>
<dbReference type="AlphaFoldDB" id="A0A223S3Z9"/>
<keyword evidence="2" id="KW-1185">Reference proteome</keyword>
<dbReference type="OrthoDB" id="573854at2"/>
<protein>
    <submittedName>
        <fullName evidence="1">Type II toxin-antitoxin system HicB family antitoxin</fullName>
    </submittedName>
</protein>
<accession>A0A223S3Z9</accession>
<dbReference type="KEGG" id="ngv:CDO52_08710"/>
<dbReference type="SUPFAM" id="SSF143100">
    <property type="entry name" value="TTHA1013/TTHA0281-like"/>
    <property type="match status" value="1"/>
</dbReference>
<proteinExistence type="predicted"/>
<sequence>MERILRLTATITPDSELGGYVARAVDVEVASQGETIEEAVANLREALELYFEDEELPVDTPDEPGFVTSVDVRLSA</sequence>
<organism evidence="1 2">
    <name type="scientific">Nocardiopsis gilva YIM 90087</name>
    <dbReference type="NCBI Taxonomy" id="1235441"/>
    <lineage>
        <taxon>Bacteria</taxon>
        <taxon>Bacillati</taxon>
        <taxon>Actinomycetota</taxon>
        <taxon>Actinomycetes</taxon>
        <taxon>Streptosporangiales</taxon>
        <taxon>Nocardiopsidaceae</taxon>
        <taxon>Nocardiopsis</taxon>
    </lineage>
</organism>
<dbReference type="InterPro" id="IPR051404">
    <property type="entry name" value="TA_system_antitoxin"/>
</dbReference>
<reference evidence="1 2" key="1">
    <citation type="submission" date="2017-08" db="EMBL/GenBank/DDBJ databases">
        <title>The complete genome sequence of Nocardiopsis gilva YIM 90087.</title>
        <authorList>
            <person name="Yin M."/>
            <person name="Tang S."/>
        </authorList>
    </citation>
    <scope>NUCLEOTIDE SEQUENCE [LARGE SCALE GENOMIC DNA]</scope>
    <source>
        <strain evidence="1 2">YIM 90087</strain>
    </source>
</reference>
<dbReference type="Gene3D" id="3.30.160.250">
    <property type="match status" value="1"/>
</dbReference>
<dbReference type="PANTHER" id="PTHR34504">
    <property type="entry name" value="ANTITOXIN HICB"/>
    <property type="match status" value="1"/>
</dbReference>
<dbReference type="RefSeq" id="WP_017617418.1">
    <property type="nucleotide sequence ID" value="NZ_ANBG01000072.1"/>
</dbReference>
<gene>
    <name evidence="1" type="ORF">CDO52_08710</name>
</gene>